<keyword evidence="3" id="KW-1185">Reference proteome</keyword>
<name>A0AAW1Q0E0_9CHLO</name>
<sequence>MAKKPVQVDVYSDYACPYCFLAEQPLQSAVQSLRDQKIGVDVNWKPFELRPRPNPTLKPEEDYLQGAWKNGVYPAAQRMGVPIKLPSVSPQPYTDLAFEGAQYAKEHGKADNYNHQVFVSFFQNDEDIGNLEVLTNIARRIGLDADDFAAALQSHKGASALGIHLVPTFLLRGSGQARQVSGVLPMQ</sequence>
<dbReference type="AlphaFoldDB" id="A0AAW1Q0E0"/>
<evidence type="ECO:0000313" key="3">
    <source>
        <dbReference type="Proteomes" id="UP001489004"/>
    </source>
</evidence>
<dbReference type="Pfam" id="PF01323">
    <property type="entry name" value="DSBA"/>
    <property type="match status" value="1"/>
</dbReference>
<gene>
    <name evidence="2" type="ORF">WJX72_002150</name>
</gene>
<evidence type="ECO:0000259" key="1">
    <source>
        <dbReference type="Pfam" id="PF01323"/>
    </source>
</evidence>
<dbReference type="SUPFAM" id="SSF52833">
    <property type="entry name" value="Thioredoxin-like"/>
    <property type="match status" value="1"/>
</dbReference>
<accession>A0AAW1Q0E0</accession>
<dbReference type="GO" id="GO:0016491">
    <property type="term" value="F:oxidoreductase activity"/>
    <property type="evidence" value="ECO:0007669"/>
    <property type="project" value="InterPro"/>
</dbReference>
<proteinExistence type="predicted"/>
<evidence type="ECO:0000313" key="2">
    <source>
        <dbReference type="EMBL" id="KAK9815349.1"/>
    </source>
</evidence>
<reference evidence="2 3" key="1">
    <citation type="journal article" date="2024" name="Nat. Commun.">
        <title>Phylogenomics reveals the evolutionary origins of lichenization in chlorophyte algae.</title>
        <authorList>
            <person name="Puginier C."/>
            <person name="Libourel C."/>
            <person name="Otte J."/>
            <person name="Skaloud P."/>
            <person name="Haon M."/>
            <person name="Grisel S."/>
            <person name="Petersen M."/>
            <person name="Berrin J.G."/>
            <person name="Delaux P.M."/>
            <person name="Dal Grande F."/>
            <person name="Keller J."/>
        </authorList>
    </citation>
    <scope>NUCLEOTIDE SEQUENCE [LARGE SCALE GENOMIC DNA]</scope>
    <source>
        <strain evidence="2 3">SAG 2043</strain>
    </source>
</reference>
<protein>
    <recommendedName>
        <fullName evidence="1">DSBA-like thioredoxin domain-containing protein</fullName>
    </recommendedName>
</protein>
<dbReference type="InterPro" id="IPR001853">
    <property type="entry name" value="DSBA-like_thioredoxin_dom"/>
</dbReference>
<dbReference type="Proteomes" id="UP001489004">
    <property type="component" value="Unassembled WGS sequence"/>
</dbReference>
<dbReference type="PANTHER" id="PTHR13887:SF33">
    <property type="entry name" value="ISOMERASE"/>
    <property type="match status" value="1"/>
</dbReference>
<dbReference type="EMBL" id="JALJOR010000006">
    <property type="protein sequence ID" value="KAK9815349.1"/>
    <property type="molecule type" value="Genomic_DNA"/>
</dbReference>
<dbReference type="PROSITE" id="PS00195">
    <property type="entry name" value="GLUTAREDOXIN_1"/>
    <property type="match status" value="1"/>
</dbReference>
<dbReference type="InterPro" id="IPR011767">
    <property type="entry name" value="GLR_AS"/>
</dbReference>
<feature type="domain" description="DSBA-like thioredoxin" evidence="1">
    <location>
        <begin position="7"/>
        <end position="160"/>
    </location>
</feature>
<organism evidence="2 3">
    <name type="scientific">[Myrmecia] bisecta</name>
    <dbReference type="NCBI Taxonomy" id="41462"/>
    <lineage>
        <taxon>Eukaryota</taxon>
        <taxon>Viridiplantae</taxon>
        <taxon>Chlorophyta</taxon>
        <taxon>core chlorophytes</taxon>
        <taxon>Trebouxiophyceae</taxon>
        <taxon>Trebouxiales</taxon>
        <taxon>Trebouxiaceae</taxon>
        <taxon>Myrmecia</taxon>
    </lineage>
</organism>
<dbReference type="PANTHER" id="PTHR13887">
    <property type="entry name" value="GLUTATHIONE S-TRANSFERASE KAPPA"/>
    <property type="match status" value="1"/>
</dbReference>
<dbReference type="Gene3D" id="3.40.30.10">
    <property type="entry name" value="Glutaredoxin"/>
    <property type="match status" value="1"/>
</dbReference>
<comment type="caution">
    <text evidence="2">The sequence shown here is derived from an EMBL/GenBank/DDBJ whole genome shotgun (WGS) entry which is preliminary data.</text>
</comment>
<dbReference type="InterPro" id="IPR036249">
    <property type="entry name" value="Thioredoxin-like_sf"/>
</dbReference>